<dbReference type="PANTHER" id="PTHR22674">
    <property type="entry name" value="NTPASE, KAP FAMILY P-LOOP DOMAIN-CONTAINING 1"/>
    <property type="match status" value="1"/>
</dbReference>
<evidence type="ECO:0000313" key="3">
    <source>
        <dbReference type="Proteomes" id="UP000255024"/>
    </source>
</evidence>
<dbReference type="InterPro" id="IPR011646">
    <property type="entry name" value="KAP_P-loop"/>
</dbReference>
<dbReference type="SUPFAM" id="SSF52540">
    <property type="entry name" value="P-loop containing nucleoside triphosphate hydrolases"/>
    <property type="match status" value="1"/>
</dbReference>
<dbReference type="PANTHER" id="PTHR22674:SF6">
    <property type="entry name" value="NTPASE KAP FAMILY P-LOOP DOMAIN-CONTAINING PROTEIN 1"/>
    <property type="match status" value="1"/>
</dbReference>
<dbReference type="InterPro" id="IPR027417">
    <property type="entry name" value="P-loop_NTPase"/>
</dbReference>
<evidence type="ECO:0000259" key="1">
    <source>
        <dbReference type="Pfam" id="PF07693"/>
    </source>
</evidence>
<dbReference type="Gene3D" id="3.40.50.300">
    <property type="entry name" value="P-loop containing nucleotide triphosphate hydrolases"/>
    <property type="match status" value="1"/>
</dbReference>
<feature type="domain" description="KAP NTPase" evidence="1">
    <location>
        <begin position="23"/>
        <end position="368"/>
    </location>
</feature>
<dbReference type="InterPro" id="IPR052754">
    <property type="entry name" value="NTPase_KAP_P-loop"/>
</dbReference>
<evidence type="ECO:0000313" key="2">
    <source>
        <dbReference type="EMBL" id="STZ26899.1"/>
    </source>
</evidence>
<reference evidence="2 3" key="1">
    <citation type="submission" date="2018-06" db="EMBL/GenBank/DDBJ databases">
        <authorList>
            <consortium name="Pathogen Informatics"/>
            <person name="Doyle S."/>
        </authorList>
    </citation>
    <scope>NUCLEOTIDE SEQUENCE [LARGE SCALE GENOMIC DNA]</scope>
    <source>
        <strain evidence="2 3">NCTC11179</strain>
    </source>
</reference>
<dbReference type="EMBL" id="UGQL01000001">
    <property type="protein sequence ID" value="STZ26899.1"/>
    <property type="molecule type" value="Genomic_DNA"/>
</dbReference>
<organism evidence="2 3">
    <name type="scientific">Myroides odoratus</name>
    <name type="common">Flavobacterium odoratum</name>
    <dbReference type="NCBI Taxonomy" id="256"/>
    <lineage>
        <taxon>Bacteria</taxon>
        <taxon>Pseudomonadati</taxon>
        <taxon>Bacteroidota</taxon>
        <taxon>Flavobacteriia</taxon>
        <taxon>Flavobacteriales</taxon>
        <taxon>Flavobacteriaceae</taxon>
        <taxon>Myroides</taxon>
    </lineage>
</organism>
<gene>
    <name evidence="2" type="ORF">NCTC11179_00426</name>
</gene>
<dbReference type="Proteomes" id="UP000255024">
    <property type="component" value="Unassembled WGS sequence"/>
</dbReference>
<name>A0A378RKL6_MYROD</name>
<proteinExistence type="predicted"/>
<protein>
    <submittedName>
        <fullName evidence="2">Predicted P-loop ATPase</fullName>
    </submittedName>
</protein>
<dbReference type="Pfam" id="PF07693">
    <property type="entry name" value="KAP_NTPase"/>
    <property type="match status" value="1"/>
</dbReference>
<dbReference type="RefSeq" id="WP_115089941.1">
    <property type="nucleotide sequence ID" value="NZ_CP068107.1"/>
</dbReference>
<accession>A0A378RKL6</accession>
<sequence>MWKDSETHIDLLNFNYLVEVTKDIIENENLSPCTIGVYGDWGSGKSSLVEMILKSYEENDDFLCIKFNGWLFEDYEDAKTALLGTIIDKIKEQRTLTSKAKTSIKKLYKNIDFLDLASKGLKFGTDFLLTGGLGTVADITVNKVFDSLKDKGQSIESKDLKKILEGAFSKEQVRKNLREFQSDFDKLLKETKIKKLVVFIDELDRCNHDTILETLEAIRLFLFIDGTSFIIGADERQVMYAVRRRFPEIQGNHLDIGKEYLEKMIQYPIKIPQLGIREMEFYITSLFLQEAFQREYSEIIEFLKEEREKNFVKFEIEYELIVSKFKNIDETKLKEVISISKQLSSVLSSRLNGNPRHCKRFLNALSMRMKMAAFKNIKLDKKVLAKLMLIEYFKDEVFKKIGELQANEDGKPKELKLVENKEWKEVEYLKLWKDDTWFINWVDSEPKLADIDLQNYFYFTRESLQISAYKNSYMLSNEAGLILKNLYSGSDSLRSEAIRKAVNISDFECGEILKTLFVSIEESSDIDSSLFKAFIEWGRVKEILYSDTLAKLSTLPAKELKVSFIPGIFEFAKKANKLKEIRELASKWSKDNDKLKAAINAEVE</sequence>
<dbReference type="AlphaFoldDB" id="A0A378RKL6"/>
<keyword evidence="3" id="KW-1185">Reference proteome</keyword>